<gene>
    <name evidence="9" type="ORF">TrRE_jg9942</name>
</gene>
<evidence type="ECO:0000256" key="4">
    <source>
        <dbReference type="ARBA" id="ARBA00023004"/>
    </source>
</evidence>
<dbReference type="Proteomes" id="UP001165082">
    <property type="component" value="Unassembled WGS sequence"/>
</dbReference>
<accession>A0A9W7ECF7</accession>
<protein>
    <submittedName>
        <fullName evidence="9">Uncharacterized protein</fullName>
    </submittedName>
</protein>
<dbReference type="GO" id="GO:0005763">
    <property type="term" value="C:mitochondrial small ribosomal subunit"/>
    <property type="evidence" value="ECO:0007669"/>
    <property type="project" value="TreeGrafter"/>
</dbReference>
<comment type="subcellular location">
    <subcellularLocation>
        <location evidence="1">Mitochondrion</location>
    </subcellularLocation>
</comment>
<reference evidence="9" key="1">
    <citation type="submission" date="2022-07" db="EMBL/GenBank/DDBJ databases">
        <title>Genome analysis of Parmales, a sister group of diatoms, reveals the evolutionary specialization of diatoms from phago-mixotrophs to photoautotrophs.</title>
        <authorList>
            <person name="Ban H."/>
            <person name="Sato S."/>
            <person name="Yoshikawa S."/>
            <person name="Kazumasa Y."/>
            <person name="Nakamura Y."/>
            <person name="Ichinomiya M."/>
            <person name="Saitoh K."/>
            <person name="Sato N."/>
            <person name="Blanc-Mathieu R."/>
            <person name="Endo H."/>
            <person name="Kuwata A."/>
            <person name="Ogata H."/>
        </authorList>
    </citation>
    <scope>NUCLEOTIDE SEQUENCE</scope>
</reference>
<keyword evidence="4" id="KW-0408">Iron</keyword>
<feature type="non-terminal residue" evidence="9">
    <location>
        <position position="1"/>
    </location>
</feature>
<comment type="function">
    <text evidence="7">Mitochondrial ribosome (mitoribosome) assembly factor. Binds at the interface of the head and body domains of the mitochondrial small ribosomal subunit (mt-SSU), occluding the mRNA channel and preventing compaction of the head domain towards the body. Probable inactive methyltransferase: retains the characteristic folding and ability to bind S-adenosyl-L-methionine, but it probably lost its methyltransferase activity.</text>
</comment>
<evidence type="ECO:0000313" key="10">
    <source>
        <dbReference type="Proteomes" id="UP001165082"/>
    </source>
</evidence>
<evidence type="ECO:0000256" key="7">
    <source>
        <dbReference type="ARBA" id="ARBA00045681"/>
    </source>
</evidence>
<proteinExistence type="predicted"/>
<organism evidence="9 10">
    <name type="scientific">Triparma retinervis</name>
    <dbReference type="NCBI Taxonomy" id="2557542"/>
    <lineage>
        <taxon>Eukaryota</taxon>
        <taxon>Sar</taxon>
        <taxon>Stramenopiles</taxon>
        <taxon>Ochrophyta</taxon>
        <taxon>Bolidophyceae</taxon>
        <taxon>Parmales</taxon>
        <taxon>Triparmaceae</taxon>
        <taxon>Triparma</taxon>
    </lineage>
</organism>
<name>A0A9W7ECF7_9STRA</name>
<feature type="region of interest" description="Disordered" evidence="8">
    <location>
        <begin position="89"/>
        <end position="115"/>
    </location>
</feature>
<dbReference type="EMBL" id="BRXZ01001436">
    <property type="protein sequence ID" value="GMH71158.1"/>
    <property type="molecule type" value="Genomic_DNA"/>
</dbReference>
<sequence>AGGGGGGEHAGAGTAAESSGQEPEAAEVGRIVLAPLKRRGHVVVDMCVPTGVDYSGAEVGEIKRQVIGKATYGKEVYRVARKARWGGLFPDLDMGDDEDEEEVVDEGEKEEKDAM</sequence>
<evidence type="ECO:0000256" key="5">
    <source>
        <dbReference type="ARBA" id="ARBA00023014"/>
    </source>
</evidence>
<feature type="compositionally biased region" description="Low complexity" evidence="8">
    <location>
        <begin position="11"/>
        <end position="20"/>
    </location>
</feature>
<keyword evidence="6" id="KW-0496">Mitochondrion</keyword>
<dbReference type="GO" id="GO:0008168">
    <property type="term" value="F:methyltransferase activity"/>
    <property type="evidence" value="ECO:0007669"/>
    <property type="project" value="InterPro"/>
</dbReference>
<feature type="compositionally biased region" description="Gly residues" evidence="8">
    <location>
        <begin position="1"/>
        <end position="10"/>
    </location>
</feature>
<evidence type="ECO:0000256" key="8">
    <source>
        <dbReference type="SAM" id="MobiDB-lite"/>
    </source>
</evidence>
<dbReference type="PANTHER" id="PTHR13184:SF5">
    <property type="entry name" value="METHYLTRANSFERASE-LIKE PROTEIN 17, MITOCHONDRIAL"/>
    <property type="match status" value="1"/>
</dbReference>
<evidence type="ECO:0000256" key="6">
    <source>
        <dbReference type="ARBA" id="ARBA00023128"/>
    </source>
</evidence>
<keyword evidence="10" id="KW-1185">Reference proteome</keyword>
<dbReference type="GO" id="GO:0046872">
    <property type="term" value="F:metal ion binding"/>
    <property type="evidence" value="ECO:0007669"/>
    <property type="project" value="UniProtKB-KW"/>
</dbReference>
<evidence type="ECO:0000256" key="1">
    <source>
        <dbReference type="ARBA" id="ARBA00004173"/>
    </source>
</evidence>
<dbReference type="OrthoDB" id="421327at2759"/>
<keyword evidence="3" id="KW-0809">Transit peptide</keyword>
<dbReference type="Pfam" id="PF09243">
    <property type="entry name" value="Rsm22"/>
    <property type="match status" value="1"/>
</dbReference>
<evidence type="ECO:0000256" key="3">
    <source>
        <dbReference type="ARBA" id="ARBA00022946"/>
    </source>
</evidence>
<dbReference type="InterPro" id="IPR052571">
    <property type="entry name" value="Mt_RNA_Methyltransferase"/>
</dbReference>
<feature type="compositionally biased region" description="Acidic residues" evidence="8">
    <location>
        <begin position="93"/>
        <end position="108"/>
    </location>
</feature>
<dbReference type="AlphaFoldDB" id="A0A9W7ECF7"/>
<dbReference type="GO" id="GO:0051536">
    <property type="term" value="F:iron-sulfur cluster binding"/>
    <property type="evidence" value="ECO:0007669"/>
    <property type="project" value="UniProtKB-KW"/>
</dbReference>
<keyword evidence="5" id="KW-0411">Iron-sulfur</keyword>
<dbReference type="PANTHER" id="PTHR13184">
    <property type="entry name" value="37S RIBOSOMAL PROTEIN S22"/>
    <property type="match status" value="1"/>
</dbReference>
<feature type="region of interest" description="Disordered" evidence="8">
    <location>
        <begin position="1"/>
        <end position="26"/>
    </location>
</feature>
<keyword evidence="2" id="KW-0479">Metal-binding</keyword>
<evidence type="ECO:0000256" key="2">
    <source>
        <dbReference type="ARBA" id="ARBA00022723"/>
    </source>
</evidence>
<evidence type="ECO:0000313" key="9">
    <source>
        <dbReference type="EMBL" id="GMH71158.1"/>
    </source>
</evidence>
<dbReference type="GO" id="GO:0006412">
    <property type="term" value="P:translation"/>
    <property type="evidence" value="ECO:0007669"/>
    <property type="project" value="InterPro"/>
</dbReference>
<dbReference type="GO" id="GO:0003735">
    <property type="term" value="F:structural constituent of ribosome"/>
    <property type="evidence" value="ECO:0007669"/>
    <property type="project" value="TreeGrafter"/>
</dbReference>
<comment type="caution">
    <text evidence="9">The sequence shown here is derived from an EMBL/GenBank/DDBJ whole genome shotgun (WGS) entry which is preliminary data.</text>
</comment>
<dbReference type="InterPro" id="IPR015324">
    <property type="entry name" value="Ribosomal_Rsm22-like"/>
</dbReference>